<keyword evidence="3" id="KW-1185">Reference proteome</keyword>
<evidence type="ECO:0000313" key="2">
    <source>
        <dbReference type="EMBL" id="TFW29169.1"/>
    </source>
</evidence>
<comment type="caution">
    <text evidence="2">The sequence shown here is derived from an EMBL/GenBank/DDBJ whole genome shotgun (WGS) entry which is preliminary data.</text>
</comment>
<dbReference type="AlphaFoldDB" id="A0A4Y9SV06"/>
<accession>A0A4Y9SV06</accession>
<sequence>MNGTKIISKIDENTDKIEKLQILAKPQRKQREELSLIKRKIKISRQQEEAKKPPPPAAQRAVL</sequence>
<name>A0A4Y9SV06_9BURK</name>
<evidence type="ECO:0000256" key="1">
    <source>
        <dbReference type="SAM" id="MobiDB-lite"/>
    </source>
</evidence>
<protein>
    <submittedName>
        <fullName evidence="2">Uncharacterized protein</fullName>
    </submittedName>
</protein>
<dbReference type="EMBL" id="SPUM01000129">
    <property type="protein sequence ID" value="TFW29169.1"/>
    <property type="molecule type" value="Genomic_DNA"/>
</dbReference>
<gene>
    <name evidence="2" type="ORF">E4O92_19450</name>
</gene>
<organism evidence="2 3">
    <name type="scientific">Massilia horti</name>
    <dbReference type="NCBI Taxonomy" id="2562153"/>
    <lineage>
        <taxon>Bacteria</taxon>
        <taxon>Pseudomonadati</taxon>
        <taxon>Pseudomonadota</taxon>
        <taxon>Betaproteobacteria</taxon>
        <taxon>Burkholderiales</taxon>
        <taxon>Oxalobacteraceae</taxon>
        <taxon>Telluria group</taxon>
        <taxon>Massilia</taxon>
    </lineage>
</organism>
<dbReference type="RefSeq" id="WP_135191316.1">
    <property type="nucleotide sequence ID" value="NZ_SPUM01000129.1"/>
</dbReference>
<reference evidence="2 3" key="1">
    <citation type="submission" date="2019-03" db="EMBL/GenBank/DDBJ databases">
        <title>Draft genome of Massilia hortus sp. nov., a novel bacterial species of the Oxalobacteraceae family.</title>
        <authorList>
            <person name="Peta V."/>
            <person name="Raths R."/>
            <person name="Bucking H."/>
        </authorList>
    </citation>
    <scope>NUCLEOTIDE SEQUENCE [LARGE SCALE GENOMIC DNA]</scope>
    <source>
        <strain evidence="2 3">ONC3</strain>
    </source>
</reference>
<dbReference type="Proteomes" id="UP000297258">
    <property type="component" value="Unassembled WGS sequence"/>
</dbReference>
<proteinExistence type="predicted"/>
<feature type="region of interest" description="Disordered" evidence="1">
    <location>
        <begin position="42"/>
        <end position="63"/>
    </location>
</feature>
<evidence type="ECO:0000313" key="3">
    <source>
        <dbReference type="Proteomes" id="UP000297258"/>
    </source>
</evidence>